<evidence type="ECO:0000256" key="1">
    <source>
        <dbReference type="SAM" id="Phobius"/>
    </source>
</evidence>
<keyword evidence="1" id="KW-0472">Membrane</keyword>
<dbReference type="Proteomes" id="UP000594263">
    <property type="component" value="Unplaced"/>
</dbReference>
<feature type="transmembrane region" description="Helical" evidence="1">
    <location>
        <begin position="177"/>
        <end position="194"/>
    </location>
</feature>
<keyword evidence="1" id="KW-1133">Transmembrane helix</keyword>
<protein>
    <submittedName>
        <fullName evidence="2">Uncharacterized protein</fullName>
    </submittedName>
</protein>
<organism evidence="2 3">
    <name type="scientific">Kalanchoe fedtschenkoi</name>
    <name type="common">Lavender scallops</name>
    <name type="synonym">South American air plant</name>
    <dbReference type="NCBI Taxonomy" id="63787"/>
    <lineage>
        <taxon>Eukaryota</taxon>
        <taxon>Viridiplantae</taxon>
        <taxon>Streptophyta</taxon>
        <taxon>Embryophyta</taxon>
        <taxon>Tracheophyta</taxon>
        <taxon>Spermatophyta</taxon>
        <taxon>Magnoliopsida</taxon>
        <taxon>eudicotyledons</taxon>
        <taxon>Gunneridae</taxon>
        <taxon>Pentapetalae</taxon>
        <taxon>Saxifragales</taxon>
        <taxon>Crassulaceae</taxon>
        <taxon>Kalanchoe</taxon>
    </lineage>
</organism>
<dbReference type="Gramene" id="Kaladp0050s0329.1.v1.1">
    <property type="protein sequence ID" value="Kaladp0050s0329.1.v1.1"/>
    <property type="gene ID" value="Kaladp0050s0329.v1.1"/>
</dbReference>
<dbReference type="PANTHER" id="PTHR33287">
    <property type="entry name" value="OS03G0453550 PROTEIN"/>
    <property type="match status" value="1"/>
</dbReference>
<dbReference type="OMA" id="MKLCRYW"/>
<dbReference type="AlphaFoldDB" id="A0A7N0U1S5"/>
<dbReference type="PANTHER" id="PTHR33287:SF3">
    <property type="entry name" value="OS03G0453550 PROTEIN"/>
    <property type="match status" value="1"/>
</dbReference>
<keyword evidence="1" id="KW-0812">Transmembrane</keyword>
<keyword evidence="3" id="KW-1185">Reference proteome</keyword>
<accession>A0A7N0U1S5</accession>
<proteinExistence type="predicted"/>
<name>A0A7N0U1S5_KALFE</name>
<dbReference type="EnsemblPlants" id="Kaladp0050s0329.1.v1.1">
    <property type="protein sequence ID" value="Kaladp0050s0329.1.v1.1"/>
    <property type="gene ID" value="Kaladp0050s0329.v1.1"/>
</dbReference>
<reference evidence="2" key="1">
    <citation type="submission" date="2021-01" db="UniProtKB">
        <authorList>
            <consortium name="EnsemblPlants"/>
        </authorList>
    </citation>
    <scope>IDENTIFICATION</scope>
</reference>
<evidence type="ECO:0000313" key="3">
    <source>
        <dbReference type="Proteomes" id="UP000594263"/>
    </source>
</evidence>
<evidence type="ECO:0000313" key="2">
    <source>
        <dbReference type="EnsemblPlants" id="Kaladp0050s0329.1.v1.1"/>
    </source>
</evidence>
<feature type="transmembrane region" description="Helical" evidence="1">
    <location>
        <begin position="90"/>
        <end position="113"/>
    </location>
</feature>
<feature type="transmembrane region" description="Helical" evidence="1">
    <location>
        <begin position="60"/>
        <end position="78"/>
    </location>
</feature>
<sequence length="195" mass="22511">ILLIKVNADESDQMKLQVSAIQNHPLMEISESPGHLLLLKLFQREERINASRIFLKETNFSPSTSLFHMLCLPLLFASTLNNPKTSCSTWWIPSMVSLSLLLFVIFVVQVRVYKYWKVRRQMDKLRSENRSLSRCVVELRMKGRNFDLGKGVVSSKRVMKRSSVEMKWRPISWTSQNLVVFVLICLSGCSSMLAK</sequence>